<proteinExistence type="predicted"/>
<feature type="compositionally biased region" description="Basic and acidic residues" evidence="3">
    <location>
        <begin position="480"/>
        <end position="491"/>
    </location>
</feature>
<organism evidence="5 6">
    <name type="scientific">Monosporascus ibericus</name>
    <dbReference type="NCBI Taxonomy" id="155417"/>
    <lineage>
        <taxon>Eukaryota</taxon>
        <taxon>Fungi</taxon>
        <taxon>Dikarya</taxon>
        <taxon>Ascomycota</taxon>
        <taxon>Pezizomycotina</taxon>
        <taxon>Sordariomycetes</taxon>
        <taxon>Xylariomycetidae</taxon>
        <taxon>Xylariales</taxon>
        <taxon>Xylariales incertae sedis</taxon>
        <taxon>Monosporascus</taxon>
    </lineage>
</organism>
<keyword evidence="6" id="KW-1185">Reference proteome</keyword>
<evidence type="ECO:0000256" key="2">
    <source>
        <dbReference type="ARBA" id="ARBA00023242"/>
    </source>
</evidence>
<gene>
    <name evidence="5" type="ORF">DL764_005773</name>
</gene>
<comment type="subcellular location">
    <subcellularLocation>
        <location evidence="1">Nucleus</location>
    </subcellularLocation>
</comment>
<dbReference type="PRINTS" id="PR00853">
    <property type="entry name" value="XPGRADSUPER"/>
</dbReference>
<dbReference type="Gene3D" id="3.40.50.1010">
    <property type="entry name" value="5'-nuclease"/>
    <property type="match status" value="1"/>
</dbReference>
<comment type="caution">
    <text evidence="5">The sequence shown here is derived from an EMBL/GenBank/DDBJ whole genome shotgun (WGS) entry which is preliminary data.</text>
</comment>
<sequence>MGITGAWEQVRKVTPGEEATLAQLAAECVRGKGRPLRIAIDTPFAVFQYNEATRPVASYDNVNGVQVIGGMNHPTWTLYYHIQHLLRAGVQPLFIYDGQGKLPVKRHRYHRHFDNYVPYEPPAASSRRTPADIEREYDPQHVTYLSKQILDLLGIPWYVAPGEAEAECARLEEAGTIDAVLTKDGDAFVFGSNTILQRLDAENEVAMVRRFRMRDLRAARPPLRQQDLFLLALMAGGDYHDGIPGCGPVVAIEAARAGYSGELQALLRTRGPTKTWRDKLASELRTNEKGRFSRRWAAVANAIRKTFPLPTVANYYFEPAVSSREKAEEYGRYVNWHKETDARGLREWTAKYLDWKHAYHACKFVNNLAPALLARKLMVHSETGVDGSYFIKAIHAMKPMNKQAEEAGDDNNDENSDDTASQLRVSYYPATVINIDVSEEQIVPGYKANIEKLFDPQKDDREWFPRWMLEKGAPTAFRQWQDKSGKKSDKKSSKKRAATMISEDAPRKRPRGRPRKDRLENAQASATPQGNRTQGGVAASNAPSPALNRISRVNRDQSGFGASDQSCRVLDFHPWPGHVLERRG</sequence>
<dbReference type="SUPFAM" id="SSF47807">
    <property type="entry name" value="5' to 3' exonuclease, C-terminal subdomain"/>
    <property type="match status" value="1"/>
</dbReference>
<dbReference type="PANTHER" id="PTHR11081:SF75">
    <property type="entry name" value="ENDONUCLEASE, PUTATIVE (AFU_ORTHOLOGUE AFUA_3G13260)-RELATED"/>
    <property type="match status" value="1"/>
</dbReference>
<feature type="compositionally biased region" description="Polar residues" evidence="3">
    <location>
        <begin position="522"/>
        <end position="534"/>
    </location>
</feature>
<dbReference type="GO" id="GO:0017108">
    <property type="term" value="F:5'-flap endonuclease activity"/>
    <property type="evidence" value="ECO:0007669"/>
    <property type="project" value="TreeGrafter"/>
</dbReference>
<name>A0A4V1XAF1_9PEZI</name>
<accession>A0A4V1XAF1</accession>
<dbReference type="InterPro" id="IPR029060">
    <property type="entry name" value="PIN-like_dom_sf"/>
</dbReference>
<dbReference type="EMBL" id="QJNU01000314">
    <property type="protein sequence ID" value="RYP02529.1"/>
    <property type="molecule type" value="Genomic_DNA"/>
</dbReference>
<protein>
    <recommendedName>
        <fullName evidence="4">XPG-I domain-containing protein</fullName>
    </recommendedName>
</protein>
<dbReference type="STRING" id="155417.A0A4V1XAF1"/>
<evidence type="ECO:0000259" key="4">
    <source>
        <dbReference type="SMART" id="SM00484"/>
    </source>
</evidence>
<feature type="region of interest" description="Disordered" evidence="3">
    <location>
        <begin position="475"/>
        <end position="584"/>
    </location>
</feature>
<keyword evidence="2" id="KW-0539">Nucleus</keyword>
<dbReference type="GO" id="GO:0005634">
    <property type="term" value="C:nucleus"/>
    <property type="evidence" value="ECO:0007669"/>
    <property type="project" value="UniProtKB-SubCell"/>
</dbReference>
<dbReference type="PANTHER" id="PTHR11081">
    <property type="entry name" value="FLAP ENDONUCLEASE FAMILY MEMBER"/>
    <property type="match status" value="1"/>
</dbReference>
<evidence type="ECO:0000256" key="3">
    <source>
        <dbReference type="SAM" id="MobiDB-lite"/>
    </source>
</evidence>
<dbReference type="PROSITE" id="PS00354">
    <property type="entry name" value="HMGI_Y"/>
    <property type="match status" value="1"/>
</dbReference>
<dbReference type="InterPro" id="IPR006084">
    <property type="entry name" value="XPG/Rad2"/>
</dbReference>
<evidence type="ECO:0000313" key="6">
    <source>
        <dbReference type="Proteomes" id="UP000293360"/>
    </source>
</evidence>
<dbReference type="Pfam" id="PF00867">
    <property type="entry name" value="XPG_I"/>
    <property type="match status" value="1"/>
</dbReference>
<dbReference type="Proteomes" id="UP000293360">
    <property type="component" value="Unassembled WGS sequence"/>
</dbReference>
<dbReference type="InterPro" id="IPR036279">
    <property type="entry name" value="5-3_exonuclease_C_sf"/>
</dbReference>
<feature type="domain" description="XPG-I" evidence="4">
    <location>
        <begin position="151"/>
        <end position="218"/>
    </location>
</feature>
<evidence type="ECO:0000256" key="1">
    <source>
        <dbReference type="ARBA" id="ARBA00004123"/>
    </source>
</evidence>
<dbReference type="OrthoDB" id="2959108at2759"/>
<dbReference type="GO" id="GO:0006355">
    <property type="term" value="P:regulation of DNA-templated transcription"/>
    <property type="evidence" value="ECO:0007669"/>
    <property type="project" value="InterPro"/>
</dbReference>
<dbReference type="SUPFAM" id="SSF88723">
    <property type="entry name" value="PIN domain-like"/>
    <property type="match status" value="1"/>
</dbReference>
<dbReference type="CDD" id="cd09870">
    <property type="entry name" value="PIN_YEN1"/>
    <property type="match status" value="1"/>
</dbReference>
<dbReference type="AlphaFoldDB" id="A0A4V1XAF1"/>
<dbReference type="InterPro" id="IPR006086">
    <property type="entry name" value="XPG-I_dom"/>
</dbReference>
<dbReference type="GO" id="GO:0006281">
    <property type="term" value="P:DNA repair"/>
    <property type="evidence" value="ECO:0007669"/>
    <property type="project" value="UniProtKB-ARBA"/>
</dbReference>
<evidence type="ECO:0000313" key="5">
    <source>
        <dbReference type="EMBL" id="RYP02529.1"/>
    </source>
</evidence>
<dbReference type="InterPro" id="IPR000637">
    <property type="entry name" value="HMGI/Y_DNA-bd_CS"/>
</dbReference>
<dbReference type="SMART" id="SM00484">
    <property type="entry name" value="XPGI"/>
    <property type="match status" value="1"/>
</dbReference>
<reference evidence="5 6" key="1">
    <citation type="submission" date="2018-06" db="EMBL/GenBank/DDBJ databases">
        <title>Complete Genomes of Monosporascus.</title>
        <authorList>
            <person name="Robinson A.J."/>
            <person name="Natvig D.O."/>
        </authorList>
    </citation>
    <scope>NUCLEOTIDE SEQUENCE [LARGE SCALE GENOMIC DNA]</scope>
    <source>
        <strain evidence="5 6">CBS 110550</strain>
    </source>
</reference>